<dbReference type="SUPFAM" id="SSF56935">
    <property type="entry name" value="Porins"/>
    <property type="match status" value="1"/>
</dbReference>
<evidence type="ECO:0000313" key="11">
    <source>
        <dbReference type="EMBL" id="MCL6699514.1"/>
    </source>
</evidence>
<evidence type="ECO:0000256" key="8">
    <source>
        <dbReference type="ARBA" id="ARBA00023237"/>
    </source>
</evidence>
<protein>
    <submittedName>
        <fullName evidence="11">TonB-dependent receptor</fullName>
    </submittedName>
</protein>
<gene>
    <name evidence="11" type="ORF">LZ496_12055</name>
</gene>
<evidence type="ECO:0000256" key="5">
    <source>
        <dbReference type="ARBA" id="ARBA00022729"/>
    </source>
</evidence>
<evidence type="ECO:0000256" key="9">
    <source>
        <dbReference type="SAM" id="SignalP"/>
    </source>
</evidence>
<evidence type="ECO:0000259" key="10">
    <source>
        <dbReference type="Pfam" id="PF00593"/>
    </source>
</evidence>
<dbReference type="Gene3D" id="2.40.170.20">
    <property type="entry name" value="TonB-dependent receptor, beta-barrel domain"/>
    <property type="match status" value="1"/>
</dbReference>
<keyword evidence="8" id="KW-0998">Cell outer membrane</keyword>
<dbReference type="RefSeq" id="WP_249904971.1">
    <property type="nucleotide sequence ID" value="NZ_JAMGBA010000003.1"/>
</dbReference>
<dbReference type="EMBL" id="JAMGBA010000003">
    <property type="protein sequence ID" value="MCL6699514.1"/>
    <property type="molecule type" value="Genomic_DNA"/>
</dbReference>
<dbReference type="InterPro" id="IPR000531">
    <property type="entry name" value="Beta-barrel_TonB"/>
</dbReference>
<dbReference type="Pfam" id="PF00593">
    <property type="entry name" value="TonB_dep_Rec_b-barrel"/>
    <property type="match status" value="1"/>
</dbReference>
<dbReference type="Proteomes" id="UP001203410">
    <property type="component" value="Unassembled WGS sequence"/>
</dbReference>
<keyword evidence="3" id="KW-1134">Transmembrane beta strand</keyword>
<dbReference type="PANTHER" id="PTHR30069:SF53">
    <property type="entry name" value="COLICIN I RECEPTOR-RELATED"/>
    <property type="match status" value="1"/>
</dbReference>
<keyword evidence="12" id="KW-1185">Reference proteome</keyword>
<evidence type="ECO:0000256" key="6">
    <source>
        <dbReference type="ARBA" id="ARBA00023077"/>
    </source>
</evidence>
<keyword evidence="2" id="KW-0813">Transport</keyword>
<organism evidence="11 12">
    <name type="scientific">Sphingomonas caseinilyticus</name>
    <dbReference type="NCBI Taxonomy" id="2908205"/>
    <lineage>
        <taxon>Bacteria</taxon>
        <taxon>Pseudomonadati</taxon>
        <taxon>Pseudomonadota</taxon>
        <taxon>Alphaproteobacteria</taxon>
        <taxon>Sphingomonadales</taxon>
        <taxon>Sphingomonadaceae</taxon>
        <taxon>Sphingomonas</taxon>
    </lineage>
</organism>
<keyword evidence="4" id="KW-0812">Transmembrane</keyword>
<accession>A0ABT0RWW3</accession>
<dbReference type="InterPro" id="IPR039426">
    <property type="entry name" value="TonB-dep_rcpt-like"/>
</dbReference>
<sequence length="672" mass="74338">MAKLGATPKAYLFLLSVAICGALHAQAPETAGTQVFTPDFFASSKPADAYDMVRKLPGFELIEVDEEVRGYTGSRGNVLFDGRTPSGKQDSLEQMLKRIPAASVLRIELIRGGKKGAATGGFDLVANVVRRQQVASSGSVLGGISAADEIGIQPDGRVEYSRDGTRSRLDAAIELATEIDEDSGSGEIVETDPDGAVERVIGRDEREYVRTLSASVEHDLTLGDGELVTNLSGARAVTREKIRSTEDGIEVEAPERERIWSAEIGVQYQRSLGQGELEALVTQRTEWLDADAEEEDELFSESTRSSETLARAEYRHEGGSLQYFGSIEGALNRLTGDAELSSDGVPIPITGSDVDVSERRAEAAIGATWQASKSLALETSLRAEYSAIRSTGDASQDDDFLFWKPRIRLSWDNRRTRIQATLEREAAQLDFEDFVASVELDRDDVVAGAPSLTPPTTWSFSTLFEQRFWDGGSFILTFRRERIDDVIDRVVVESDGELFDAVGNIGRGKRTSLRAELTAPLDQIGLSGMEIRADLTFLKSRVTDPITGEKRTISEDKPFEGELRFTHDLPGGRWSWGVDATLSEKEHEFRFDEVRRERTGTALGVHVEFRPTSDWRIRAEVENVAWDELTDQRDKYDGLRTFDVLESIETRRINTDPIFTLSIRRAFGADEG</sequence>
<dbReference type="InterPro" id="IPR036942">
    <property type="entry name" value="Beta-barrel_TonB_sf"/>
</dbReference>
<evidence type="ECO:0000256" key="1">
    <source>
        <dbReference type="ARBA" id="ARBA00004571"/>
    </source>
</evidence>
<reference evidence="11 12" key="1">
    <citation type="submission" date="2022-05" db="EMBL/GenBank/DDBJ databases">
        <authorList>
            <person name="Jo J.-H."/>
            <person name="Im W.-T."/>
        </authorList>
    </citation>
    <scope>NUCLEOTIDE SEQUENCE [LARGE SCALE GENOMIC DNA]</scope>
    <source>
        <strain evidence="11 12">NSE70-1</strain>
    </source>
</reference>
<evidence type="ECO:0000256" key="3">
    <source>
        <dbReference type="ARBA" id="ARBA00022452"/>
    </source>
</evidence>
<proteinExistence type="predicted"/>
<keyword evidence="5 9" id="KW-0732">Signal</keyword>
<evidence type="ECO:0000256" key="7">
    <source>
        <dbReference type="ARBA" id="ARBA00023136"/>
    </source>
</evidence>
<feature type="chain" id="PRO_5045602112" evidence="9">
    <location>
        <begin position="28"/>
        <end position="672"/>
    </location>
</feature>
<evidence type="ECO:0000256" key="2">
    <source>
        <dbReference type="ARBA" id="ARBA00022448"/>
    </source>
</evidence>
<comment type="caution">
    <text evidence="11">The sequence shown here is derived from an EMBL/GenBank/DDBJ whole genome shotgun (WGS) entry which is preliminary data.</text>
</comment>
<keyword evidence="6" id="KW-0798">TonB box</keyword>
<keyword evidence="7" id="KW-0472">Membrane</keyword>
<name>A0ABT0RWW3_9SPHN</name>
<keyword evidence="11" id="KW-0675">Receptor</keyword>
<comment type="subcellular location">
    <subcellularLocation>
        <location evidence="1">Cell outer membrane</location>
        <topology evidence="1">Multi-pass membrane protein</topology>
    </subcellularLocation>
</comment>
<dbReference type="PANTHER" id="PTHR30069">
    <property type="entry name" value="TONB-DEPENDENT OUTER MEMBRANE RECEPTOR"/>
    <property type="match status" value="1"/>
</dbReference>
<evidence type="ECO:0000256" key="4">
    <source>
        <dbReference type="ARBA" id="ARBA00022692"/>
    </source>
</evidence>
<feature type="signal peptide" evidence="9">
    <location>
        <begin position="1"/>
        <end position="27"/>
    </location>
</feature>
<feature type="domain" description="TonB-dependent receptor-like beta-barrel" evidence="10">
    <location>
        <begin position="312"/>
        <end position="624"/>
    </location>
</feature>
<evidence type="ECO:0000313" key="12">
    <source>
        <dbReference type="Proteomes" id="UP001203410"/>
    </source>
</evidence>